<feature type="transmembrane region" description="Helical" evidence="11">
    <location>
        <begin position="265"/>
        <end position="286"/>
    </location>
</feature>
<evidence type="ECO:0000313" key="13">
    <source>
        <dbReference type="EMBL" id="PTQ45398.1"/>
    </source>
</evidence>
<dbReference type="GO" id="GO:0000302">
    <property type="term" value="P:response to reactive oxygen species"/>
    <property type="evidence" value="ECO:0000318"/>
    <property type="project" value="GO_Central"/>
</dbReference>
<keyword evidence="10" id="KW-0376">Hydrogen peroxide</keyword>
<dbReference type="InterPro" id="IPR019793">
    <property type="entry name" value="Peroxidases_heam-ligand_BS"/>
</dbReference>
<keyword evidence="11" id="KW-0472">Membrane</keyword>
<keyword evidence="5" id="KW-0349">Heme</keyword>
<dbReference type="InterPro" id="IPR019794">
    <property type="entry name" value="Peroxidases_AS"/>
</dbReference>
<dbReference type="CDD" id="cd00691">
    <property type="entry name" value="ascorbate_peroxidase"/>
    <property type="match status" value="1"/>
</dbReference>
<dbReference type="PANTHER" id="PTHR31356:SF36">
    <property type="entry name" value="L-ASCORBATE PEROXIDASE 3"/>
    <property type="match status" value="1"/>
</dbReference>
<dbReference type="AlphaFoldDB" id="A0A2R6XH27"/>
<dbReference type="GO" id="GO:0004601">
    <property type="term" value="F:peroxidase activity"/>
    <property type="evidence" value="ECO:0000318"/>
    <property type="project" value="GO_Central"/>
</dbReference>
<dbReference type="InterPro" id="IPR002016">
    <property type="entry name" value="Haem_peroxidase"/>
</dbReference>
<evidence type="ECO:0000256" key="9">
    <source>
        <dbReference type="ARBA" id="ARBA00023004"/>
    </source>
</evidence>
<dbReference type="PANTHER" id="PTHR31356">
    <property type="entry name" value="THYLAKOID LUMENAL 29 KDA PROTEIN, CHLOROPLASTIC-RELATED"/>
    <property type="match status" value="1"/>
</dbReference>
<evidence type="ECO:0000256" key="8">
    <source>
        <dbReference type="ARBA" id="ARBA00023002"/>
    </source>
</evidence>
<evidence type="ECO:0000256" key="11">
    <source>
        <dbReference type="SAM" id="Phobius"/>
    </source>
</evidence>
<keyword evidence="6" id="KW-0479">Metal-binding</keyword>
<dbReference type="Pfam" id="PF00141">
    <property type="entry name" value="peroxidase"/>
    <property type="match status" value="1"/>
</dbReference>
<keyword evidence="7" id="KW-0106">Calcium</keyword>
<reference evidence="13" key="2">
    <citation type="submission" date="2017-12" db="EMBL/GenBank/DDBJ databases">
        <title>WGS assembly of Marchantia polymorpha.</title>
        <authorList>
            <person name="Bowman J.L."/>
            <person name="Kohchi T."/>
            <person name="Yamato K.T."/>
            <person name="Jenkins J."/>
            <person name="Shu S."/>
            <person name="Ishizaki K."/>
            <person name="Yamaoka S."/>
            <person name="Nishihama R."/>
            <person name="Nakamura Y."/>
            <person name="Berger F."/>
            <person name="Adam C."/>
            <person name="Aki S.S."/>
            <person name="Althoff F."/>
            <person name="Araki T."/>
            <person name="Arteaga-Vazquez M.A."/>
            <person name="Balasubrmanian S."/>
            <person name="Bauer D."/>
            <person name="Boehm C.R."/>
            <person name="Briginshaw L."/>
            <person name="Caballero-Perez J."/>
            <person name="Catarino B."/>
            <person name="Chen F."/>
            <person name="Chiyoda S."/>
            <person name="Chovatia M."/>
            <person name="Davies K.M."/>
            <person name="Delmans M."/>
            <person name="Demura T."/>
            <person name="Dierschke T."/>
            <person name="Dolan L."/>
            <person name="Dorantes-Acosta A.E."/>
            <person name="Eklund D.M."/>
            <person name="Florent S.N."/>
            <person name="Flores-Sandoval E."/>
            <person name="Fujiyama A."/>
            <person name="Fukuzawa H."/>
            <person name="Galik B."/>
            <person name="Grimanelli D."/>
            <person name="Grimwood J."/>
            <person name="Grossniklaus U."/>
            <person name="Hamada T."/>
            <person name="Haseloff J."/>
            <person name="Hetherington A.J."/>
            <person name="Higo A."/>
            <person name="Hirakawa Y."/>
            <person name="Hundley H.N."/>
            <person name="Ikeda Y."/>
            <person name="Inoue K."/>
            <person name="Inoue S."/>
            <person name="Ishida S."/>
            <person name="Jia Q."/>
            <person name="Kakita M."/>
            <person name="Kanazawa T."/>
            <person name="Kawai Y."/>
            <person name="Kawashima T."/>
            <person name="Kennedy M."/>
            <person name="Kinose K."/>
            <person name="Kinoshita T."/>
            <person name="Kohara Y."/>
            <person name="Koide E."/>
            <person name="Komatsu K."/>
            <person name="Kopischke S."/>
            <person name="Kubo M."/>
            <person name="Kyozuka J."/>
            <person name="Lagercrantz U."/>
            <person name="Lin S.S."/>
            <person name="Lindquist E."/>
            <person name="Lipzen A.M."/>
            <person name="Lu C."/>
            <person name="Luna E.D."/>
            <person name="Martienssen R.A."/>
            <person name="Minamino N."/>
            <person name="Mizutani M."/>
            <person name="Mizutani M."/>
            <person name="Mochizuki N."/>
            <person name="Monte I."/>
            <person name="Mosher R."/>
            <person name="Nagasaki H."/>
            <person name="Nakagami H."/>
            <person name="Naramoto S."/>
            <person name="Nishitani K."/>
            <person name="Ohtani M."/>
            <person name="Okamoto T."/>
            <person name="Okumura M."/>
            <person name="Phillips J."/>
            <person name="Pollak B."/>
            <person name="Reinders A."/>
            <person name="Roevekamp M."/>
            <person name="Sano R."/>
            <person name="Sawa S."/>
            <person name="Schmid M.W."/>
            <person name="Shirakawa M."/>
            <person name="Solano R."/>
            <person name="Spunde A."/>
            <person name="Suetsugu N."/>
            <person name="Sugano S."/>
            <person name="Sugiyama A."/>
            <person name="Sun R."/>
            <person name="Suzuki Y."/>
            <person name="Takenaka M."/>
            <person name="Takezawa D."/>
            <person name="Tomogane H."/>
            <person name="Tsuzuki M."/>
            <person name="Ueda T."/>
            <person name="Umeda M."/>
            <person name="Ward J.M."/>
            <person name="Watanabe Y."/>
            <person name="Yazaki K."/>
            <person name="Yokoyama R."/>
            <person name="Yoshitake Y."/>
            <person name="Yotsui I."/>
            <person name="Zachgo S."/>
            <person name="Schmutz J."/>
        </authorList>
    </citation>
    <scope>NUCLEOTIDE SEQUENCE [LARGE SCALE GENOMIC DNA]</scope>
    <source>
        <strain evidence="13">Tak-1</strain>
    </source>
</reference>
<keyword evidence="11" id="KW-0812">Transmembrane</keyword>
<dbReference type="Gramene" id="Mp2g08960.2">
    <property type="protein sequence ID" value="Mp2g08960.2.cds"/>
    <property type="gene ID" value="Mp2g08960"/>
</dbReference>
<keyword evidence="14" id="KW-1185">Reference proteome</keyword>
<keyword evidence="4" id="KW-0575">Peroxidase</keyword>
<organism evidence="13 14">
    <name type="scientific">Marchantia polymorpha</name>
    <name type="common">Common liverwort</name>
    <name type="synonym">Marchantia aquatica</name>
    <dbReference type="NCBI Taxonomy" id="3197"/>
    <lineage>
        <taxon>Eukaryota</taxon>
        <taxon>Viridiplantae</taxon>
        <taxon>Streptophyta</taxon>
        <taxon>Embryophyta</taxon>
        <taxon>Marchantiophyta</taxon>
        <taxon>Marchantiopsida</taxon>
        <taxon>Marchantiidae</taxon>
        <taxon>Marchantiales</taxon>
        <taxon>Marchantiaceae</taxon>
        <taxon>Marchantia</taxon>
    </lineage>
</organism>
<evidence type="ECO:0000256" key="1">
    <source>
        <dbReference type="ARBA" id="ARBA00001970"/>
    </source>
</evidence>
<dbReference type="FunFam" id="1.10.420.10:FF:000003">
    <property type="entry name" value="L-ascorbate peroxidase, cytosolic"/>
    <property type="match status" value="1"/>
</dbReference>
<evidence type="ECO:0000259" key="12">
    <source>
        <dbReference type="PROSITE" id="PS50873"/>
    </source>
</evidence>
<dbReference type="OrthoDB" id="2859658at2759"/>
<proteinExistence type="inferred from homology"/>
<dbReference type="InterPro" id="IPR002207">
    <property type="entry name" value="Peroxidase_I"/>
</dbReference>
<reference evidence="14" key="1">
    <citation type="journal article" date="2017" name="Cell">
        <title>Insights into land plant evolution garnered from the Marchantia polymorpha genome.</title>
        <authorList>
            <person name="Bowman J.L."/>
            <person name="Kohchi T."/>
            <person name="Yamato K.T."/>
            <person name="Jenkins J."/>
            <person name="Shu S."/>
            <person name="Ishizaki K."/>
            <person name="Yamaoka S."/>
            <person name="Nishihama R."/>
            <person name="Nakamura Y."/>
            <person name="Berger F."/>
            <person name="Adam C."/>
            <person name="Aki S.S."/>
            <person name="Althoff F."/>
            <person name="Araki T."/>
            <person name="Arteaga-Vazquez M.A."/>
            <person name="Balasubrmanian S."/>
            <person name="Barry K."/>
            <person name="Bauer D."/>
            <person name="Boehm C.R."/>
            <person name="Briginshaw L."/>
            <person name="Caballero-Perez J."/>
            <person name="Catarino B."/>
            <person name="Chen F."/>
            <person name="Chiyoda S."/>
            <person name="Chovatia M."/>
            <person name="Davies K.M."/>
            <person name="Delmans M."/>
            <person name="Demura T."/>
            <person name="Dierschke T."/>
            <person name="Dolan L."/>
            <person name="Dorantes-Acosta A.E."/>
            <person name="Eklund D.M."/>
            <person name="Florent S.N."/>
            <person name="Flores-Sandoval E."/>
            <person name="Fujiyama A."/>
            <person name="Fukuzawa H."/>
            <person name="Galik B."/>
            <person name="Grimanelli D."/>
            <person name="Grimwood J."/>
            <person name="Grossniklaus U."/>
            <person name="Hamada T."/>
            <person name="Haseloff J."/>
            <person name="Hetherington A.J."/>
            <person name="Higo A."/>
            <person name="Hirakawa Y."/>
            <person name="Hundley H.N."/>
            <person name="Ikeda Y."/>
            <person name="Inoue K."/>
            <person name="Inoue S.I."/>
            <person name="Ishida S."/>
            <person name="Jia Q."/>
            <person name="Kakita M."/>
            <person name="Kanazawa T."/>
            <person name="Kawai Y."/>
            <person name="Kawashima T."/>
            <person name="Kennedy M."/>
            <person name="Kinose K."/>
            <person name="Kinoshita T."/>
            <person name="Kohara Y."/>
            <person name="Koide E."/>
            <person name="Komatsu K."/>
            <person name="Kopischke S."/>
            <person name="Kubo M."/>
            <person name="Kyozuka J."/>
            <person name="Lagercrantz U."/>
            <person name="Lin S.S."/>
            <person name="Lindquist E."/>
            <person name="Lipzen A.M."/>
            <person name="Lu C.W."/>
            <person name="De Luna E."/>
            <person name="Martienssen R.A."/>
            <person name="Minamino N."/>
            <person name="Mizutani M."/>
            <person name="Mizutani M."/>
            <person name="Mochizuki N."/>
            <person name="Monte I."/>
            <person name="Mosher R."/>
            <person name="Nagasaki H."/>
            <person name="Nakagami H."/>
            <person name="Naramoto S."/>
            <person name="Nishitani K."/>
            <person name="Ohtani M."/>
            <person name="Okamoto T."/>
            <person name="Okumura M."/>
            <person name="Phillips J."/>
            <person name="Pollak B."/>
            <person name="Reinders A."/>
            <person name="Rovekamp M."/>
            <person name="Sano R."/>
            <person name="Sawa S."/>
            <person name="Schmid M.W."/>
            <person name="Shirakawa M."/>
            <person name="Solano R."/>
            <person name="Spunde A."/>
            <person name="Suetsugu N."/>
            <person name="Sugano S."/>
            <person name="Sugiyama A."/>
            <person name="Sun R."/>
            <person name="Suzuki Y."/>
            <person name="Takenaka M."/>
            <person name="Takezawa D."/>
            <person name="Tomogane H."/>
            <person name="Tsuzuki M."/>
            <person name="Ueda T."/>
            <person name="Umeda M."/>
            <person name="Ward J.M."/>
            <person name="Watanabe Y."/>
            <person name="Yazaki K."/>
            <person name="Yokoyama R."/>
            <person name="Yoshitake Y."/>
            <person name="Yotsui I."/>
            <person name="Zachgo S."/>
            <person name="Schmutz J."/>
        </authorList>
    </citation>
    <scope>NUCLEOTIDE SEQUENCE [LARGE SCALE GENOMIC DNA]</scope>
    <source>
        <strain evidence="14">Tak-1</strain>
    </source>
</reference>
<dbReference type="PROSITE" id="PS50873">
    <property type="entry name" value="PEROXIDASE_4"/>
    <property type="match status" value="1"/>
</dbReference>
<name>A0A2R6XH27_MARPO</name>
<dbReference type="EMBL" id="KZ772687">
    <property type="protein sequence ID" value="PTQ45399.1"/>
    <property type="molecule type" value="Genomic_DNA"/>
</dbReference>
<dbReference type="GO" id="GO:0034599">
    <property type="term" value="P:cellular response to oxidative stress"/>
    <property type="evidence" value="ECO:0000318"/>
    <property type="project" value="GO_Central"/>
</dbReference>
<evidence type="ECO:0000256" key="6">
    <source>
        <dbReference type="ARBA" id="ARBA00022723"/>
    </source>
</evidence>
<dbReference type="InterPro" id="IPR010255">
    <property type="entry name" value="Haem_peroxidase_sf"/>
</dbReference>
<dbReference type="Gramene" id="Mp2g08960.1">
    <property type="protein sequence ID" value="Mp2g08960.1.cds"/>
    <property type="gene ID" value="Mp2g08960"/>
</dbReference>
<dbReference type="EC" id="1.11.1.11" evidence="3"/>
<dbReference type="GO" id="GO:0016688">
    <property type="term" value="F:L-ascorbate peroxidase activity"/>
    <property type="evidence" value="ECO:0007669"/>
    <property type="project" value="UniProtKB-EC"/>
</dbReference>
<evidence type="ECO:0000256" key="7">
    <source>
        <dbReference type="ARBA" id="ARBA00022837"/>
    </source>
</evidence>
<keyword evidence="8" id="KW-0560">Oxidoreductase</keyword>
<dbReference type="PRINTS" id="PR00459">
    <property type="entry name" value="ASPEROXIDASE"/>
</dbReference>
<protein>
    <recommendedName>
        <fullName evidence="3">L-ascorbate peroxidase</fullName>
        <ecNumber evidence="3">1.11.1.11</ecNumber>
    </recommendedName>
</protein>
<dbReference type="GO" id="GO:0042744">
    <property type="term" value="P:hydrogen peroxide catabolic process"/>
    <property type="evidence" value="ECO:0000318"/>
    <property type="project" value="GO_Central"/>
</dbReference>
<feature type="domain" description="Plant heme peroxidase family profile" evidence="12">
    <location>
        <begin position="92"/>
        <end position="266"/>
    </location>
</feature>
<evidence type="ECO:0000256" key="5">
    <source>
        <dbReference type="ARBA" id="ARBA00022617"/>
    </source>
</evidence>
<dbReference type="PROSITE" id="PS00436">
    <property type="entry name" value="PEROXIDASE_2"/>
    <property type="match status" value="1"/>
</dbReference>
<dbReference type="SUPFAM" id="SSF48113">
    <property type="entry name" value="Heme-dependent peroxidases"/>
    <property type="match status" value="1"/>
</dbReference>
<dbReference type="Gene3D" id="1.10.520.10">
    <property type="match status" value="1"/>
</dbReference>
<dbReference type="GO" id="GO:0046872">
    <property type="term" value="F:metal ion binding"/>
    <property type="evidence" value="ECO:0007669"/>
    <property type="project" value="UniProtKB-KW"/>
</dbReference>
<dbReference type="InterPro" id="IPR044831">
    <property type="entry name" value="Ccp1-like"/>
</dbReference>
<accession>A0A2R6XH27</accession>
<dbReference type="PRINTS" id="PR00458">
    <property type="entry name" value="PEROXIDASE"/>
</dbReference>
<gene>
    <name evidence="13" type="ORF">MARPO_0015s0180</name>
</gene>
<evidence type="ECO:0000256" key="4">
    <source>
        <dbReference type="ARBA" id="ARBA00022559"/>
    </source>
</evidence>
<comment type="similarity">
    <text evidence="2">Belongs to the peroxidase family. Ascorbate peroxidase subfamily.</text>
</comment>
<dbReference type="GO" id="GO:0009507">
    <property type="term" value="C:chloroplast"/>
    <property type="evidence" value="ECO:0000318"/>
    <property type="project" value="GO_Central"/>
</dbReference>
<dbReference type="FunFam" id="1.10.520.10:FF:000003">
    <property type="entry name" value="Cytosolic ascorbate peroxidase"/>
    <property type="match status" value="1"/>
</dbReference>
<evidence type="ECO:0000256" key="10">
    <source>
        <dbReference type="ARBA" id="ARBA00023324"/>
    </source>
</evidence>
<evidence type="ECO:0000313" key="14">
    <source>
        <dbReference type="Proteomes" id="UP000244005"/>
    </source>
</evidence>
<dbReference type="OMA" id="GAWVNNP"/>
<dbReference type="PROSITE" id="PS00435">
    <property type="entry name" value="PEROXIDASE_1"/>
    <property type="match status" value="1"/>
</dbReference>
<dbReference type="Gene3D" id="1.10.420.10">
    <property type="entry name" value="Peroxidase, domain 2"/>
    <property type="match status" value="1"/>
</dbReference>
<comment type="cofactor">
    <cofactor evidence="1">
        <name>heme b</name>
        <dbReference type="ChEBI" id="CHEBI:60344"/>
    </cofactor>
</comment>
<evidence type="ECO:0000256" key="3">
    <source>
        <dbReference type="ARBA" id="ARBA00012940"/>
    </source>
</evidence>
<dbReference type="EMBL" id="KZ772687">
    <property type="protein sequence ID" value="PTQ45398.1"/>
    <property type="molecule type" value="Genomic_DNA"/>
</dbReference>
<evidence type="ECO:0000256" key="2">
    <source>
        <dbReference type="ARBA" id="ARBA00006873"/>
    </source>
</evidence>
<keyword evidence="9" id="KW-0408">Iron</keyword>
<dbReference type="GO" id="GO:0020037">
    <property type="term" value="F:heme binding"/>
    <property type="evidence" value="ECO:0007669"/>
    <property type="project" value="InterPro"/>
</dbReference>
<sequence>MPAPVVDSAYRKNIEKLRRDLRAFIAEKNCAPLMVRLGWHDAGTYDAATRTGGANGSIRSEREFVHGANNGLKKAIDWCEEFKAKYPNLTYADIYQLGGVVGVEVTGGPTIEFIPGRKDSVACTPEGRLPDATKGHQHLRDIFHRMGLSDQDIVALSGAHTLGRAHKERSGFDGPWTSEPLKFDNSYFVELIKGGSEGLLMLATDKALMEDPKFRTYVEAYAKDEELFFHDYAISHKKLSELGCTAELYGSGSKSAQVDASTSTILAQAGVGVVVTAIVVVASYMYDMKRKVALK</sequence>
<keyword evidence="11" id="KW-1133">Transmembrane helix</keyword>
<dbReference type="Proteomes" id="UP000244005">
    <property type="component" value="Unassembled WGS sequence"/>
</dbReference>